<dbReference type="PROSITE" id="PS50902">
    <property type="entry name" value="FLAVODOXIN_LIKE"/>
    <property type="match status" value="1"/>
</dbReference>
<dbReference type="Pfam" id="PF00258">
    <property type="entry name" value="Flavodoxin_1"/>
    <property type="match status" value="1"/>
</dbReference>
<dbReference type="AlphaFoldDB" id="A0A1I5CWS2"/>
<dbReference type="InterPro" id="IPR008254">
    <property type="entry name" value="Flavodoxin/NO_synth"/>
</dbReference>
<evidence type="ECO:0000313" key="3">
    <source>
        <dbReference type="Proteomes" id="UP000198867"/>
    </source>
</evidence>
<evidence type="ECO:0000313" key="2">
    <source>
        <dbReference type="EMBL" id="SFN91071.1"/>
    </source>
</evidence>
<dbReference type="SUPFAM" id="SSF52218">
    <property type="entry name" value="Flavoproteins"/>
    <property type="match status" value="1"/>
</dbReference>
<protein>
    <submittedName>
        <fullName evidence="2">Flavodoxin</fullName>
    </submittedName>
</protein>
<dbReference type="InterPro" id="IPR029039">
    <property type="entry name" value="Flavoprotein-like_sf"/>
</dbReference>
<keyword evidence="3" id="KW-1185">Reference proteome</keyword>
<sequence>MKALVVFESMFGSTHELANAIASGLRETCDVDVVRADAVDAIAVDAADLLVVGAPTHAHTLSTEASRHDAATMTSDADGDLDLEEPVMTQGLREWFDSLEHLAKPFAAFDTRSDMPRLLTGASSKRIERELRKKGAVSVLQPESFLVTRFAGLKDGEAERGRAWGEQVALAFRTTMKR</sequence>
<dbReference type="STRING" id="995034.SAMN05216219_2611"/>
<dbReference type="Proteomes" id="UP000198867">
    <property type="component" value="Unassembled WGS sequence"/>
</dbReference>
<dbReference type="RefSeq" id="WP_090712095.1">
    <property type="nucleotide sequence ID" value="NZ_FOVM01000007.1"/>
</dbReference>
<feature type="domain" description="Flavodoxin-like" evidence="1">
    <location>
        <begin position="3"/>
        <end position="169"/>
    </location>
</feature>
<gene>
    <name evidence="2" type="ORF">SAMN05216219_2611</name>
</gene>
<dbReference type="OrthoDB" id="3253043at2"/>
<organism evidence="2 3">
    <name type="scientific">Mycetocola miduiensis</name>
    <dbReference type="NCBI Taxonomy" id="995034"/>
    <lineage>
        <taxon>Bacteria</taxon>
        <taxon>Bacillati</taxon>
        <taxon>Actinomycetota</taxon>
        <taxon>Actinomycetes</taxon>
        <taxon>Micrococcales</taxon>
        <taxon>Microbacteriaceae</taxon>
        <taxon>Mycetocola</taxon>
    </lineage>
</organism>
<dbReference type="PROSITE" id="PS00201">
    <property type="entry name" value="FLAVODOXIN"/>
    <property type="match status" value="1"/>
</dbReference>
<dbReference type="GO" id="GO:0010181">
    <property type="term" value="F:FMN binding"/>
    <property type="evidence" value="ECO:0007669"/>
    <property type="project" value="InterPro"/>
</dbReference>
<dbReference type="GO" id="GO:0009055">
    <property type="term" value="F:electron transfer activity"/>
    <property type="evidence" value="ECO:0007669"/>
    <property type="project" value="InterPro"/>
</dbReference>
<dbReference type="EMBL" id="FOVM01000007">
    <property type="protein sequence ID" value="SFN91071.1"/>
    <property type="molecule type" value="Genomic_DNA"/>
</dbReference>
<accession>A0A1I5CWS2</accession>
<reference evidence="3" key="1">
    <citation type="submission" date="2016-10" db="EMBL/GenBank/DDBJ databases">
        <authorList>
            <person name="Varghese N."/>
            <person name="Submissions S."/>
        </authorList>
    </citation>
    <scope>NUCLEOTIDE SEQUENCE [LARGE SCALE GENOMIC DNA]</scope>
    <source>
        <strain evidence="3">CGMCC 1.11101</strain>
    </source>
</reference>
<proteinExistence type="predicted"/>
<dbReference type="InterPro" id="IPR001226">
    <property type="entry name" value="Flavodoxin_CS"/>
</dbReference>
<evidence type="ECO:0000259" key="1">
    <source>
        <dbReference type="PROSITE" id="PS50902"/>
    </source>
</evidence>
<dbReference type="Gene3D" id="3.40.50.360">
    <property type="match status" value="1"/>
</dbReference>
<name>A0A1I5CWS2_9MICO</name>